<evidence type="ECO:0000313" key="1">
    <source>
        <dbReference type="EMBL" id="AEJ19367.1"/>
    </source>
</evidence>
<dbReference type="STRING" id="744872.Spica_1221"/>
<sequence>MRQLVFVLIALLAVVTFIRAYDVPANQELQGNTTVQTIITKH</sequence>
<dbReference type="RefSeq" id="WP_013968678.1">
    <property type="nucleotide sequence ID" value="NC_015732.1"/>
</dbReference>
<protein>
    <submittedName>
        <fullName evidence="1">Uncharacterized protein</fullName>
    </submittedName>
</protein>
<keyword evidence="2" id="KW-1185">Reference proteome</keyword>
<dbReference type="HOGENOM" id="CLU_3259286_0_0_12"/>
<dbReference type="Proteomes" id="UP000000503">
    <property type="component" value="Chromosome"/>
</dbReference>
<accession>F8F1N3</accession>
<name>F8F1N3_GRAC1</name>
<evidence type="ECO:0000313" key="2">
    <source>
        <dbReference type="Proteomes" id="UP000000503"/>
    </source>
</evidence>
<organism evidence="1 2">
    <name type="scientific">Gracilinema caldarium (strain ATCC 51460 / DSM 7334 / H1)</name>
    <name type="common">Treponema caldarium</name>
    <dbReference type="NCBI Taxonomy" id="744872"/>
    <lineage>
        <taxon>Bacteria</taxon>
        <taxon>Pseudomonadati</taxon>
        <taxon>Spirochaetota</taxon>
        <taxon>Spirochaetia</taxon>
        <taxon>Spirochaetales</taxon>
        <taxon>Breznakiellaceae</taxon>
        <taxon>Gracilinema</taxon>
    </lineage>
</organism>
<reference evidence="2" key="1">
    <citation type="journal article" date="2013" name="Stand. Genomic Sci.">
        <title>Genome sequence of the thermophilic fresh-water bacterium Spirochaeta caldaria type strain (H1(T)), reclassification of Spirochaeta caldaria, Spirochaeta stenostrepta, and Spirochaeta zuelzerae in the genus Treponema as Treponema caldaria comb. nov., Treponema stenostrepta comb. nov., and Treponema zuelzerae comb. nov., and emendation of the genus Treponema.</title>
        <authorList>
            <person name="Abt B."/>
            <person name="Goker M."/>
            <person name="Scheuner C."/>
            <person name="Han C."/>
            <person name="Lu M."/>
            <person name="Misra M."/>
            <person name="Lapidus A."/>
            <person name="Nolan M."/>
            <person name="Lucas S."/>
            <person name="Hammon N."/>
            <person name="Deshpande S."/>
            <person name="Cheng J.F."/>
            <person name="Tapia R."/>
            <person name="Goodwin L.A."/>
            <person name="Pitluck S."/>
            <person name="Liolios K."/>
            <person name="Pagani I."/>
            <person name="Ivanova N."/>
            <person name="Mavromatis K."/>
            <person name="Mikhailova N."/>
            <person name="Huntemann M."/>
            <person name="Pati A."/>
            <person name="Chen A."/>
            <person name="Palaniappan K."/>
            <person name="Land M."/>
            <person name="Hauser L."/>
            <person name="Jeffries C.D."/>
            <person name="Rohde M."/>
            <person name="Spring S."/>
            <person name="Gronow S."/>
            <person name="Detter J.C."/>
            <person name="Bristow J."/>
            <person name="Eisen J.A."/>
            <person name="Markowitz V."/>
            <person name="Hugenholtz P."/>
            <person name="Kyrpides N.C."/>
            <person name="Woyke T."/>
            <person name="Klenk H.P."/>
        </authorList>
    </citation>
    <scope>NUCLEOTIDE SEQUENCE</scope>
    <source>
        <strain evidence="2">ATCC 51460 / DSM 7334 / H1</strain>
    </source>
</reference>
<dbReference type="EMBL" id="CP002868">
    <property type="protein sequence ID" value="AEJ19367.1"/>
    <property type="molecule type" value="Genomic_DNA"/>
</dbReference>
<proteinExistence type="predicted"/>
<gene>
    <name evidence="1" type="ordered locus">Spica_1221</name>
</gene>
<dbReference type="AlphaFoldDB" id="F8F1N3"/>
<dbReference type="KEGG" id="scd:Spica_1221"/>